<sequence length="306" mass="32430">MNVIIVSKFLKSPKKLCLAEPRTAAAALAAVGLALLVAFGVGFATRGASGAAMAEVEKLRENLASQNLELAQAREEAQVEINALAARLAELQAQSTRLNALGERLTRIGKLEDGEFDFDTVPPLGGGDGEVGHAVPMFDLTGRLDGVAAELQRSGHQLELLEALMLDRDVDLNLMPSGLPVASGYASSSFGARLHPITGLAHQHRGIDFAGPRGTPVLAVADGVVIFSGRDGGYGNKVMVDHGSGYTTLYAHNHRNLVKVGDRVRSGDKIAEMGRTGSATGNHVHFEVWRNGVAVNPRQYLQRARG</sequence>
<proteinExistence type="predicted"/>
<dbReference type="Pfam" id="PF01551">
    <property type="entry name" value="Peptidase_M23"/>
    <property type="match status" value="1"/>
</dbReference>
<protein>
    <submittedName>
        <fullName evidence="3">Peptidoglycan DD-metalloendopeptidase family protein</fullName>
    </submittedName>
</protein>
<dbReference type="InterPro" id="IPR011055">
    <property type="entry name" value="Dup_hybrid_motif"/>
</dbReference>
<dbReference type="GO" id="GO:0004222">
    <property type="term" value="F:metalloendopeptidase activity"/>
    <property type="evidence" value="ECO:0007669"/>
    <property type="project" value="TreeGrafter"/>
</dbReference>
<dbReference type="Gene3D" id="2.70.70.10">
    <property type="entry name" value="Glucose Permease (Domain IIA)"/>
    <property type="match status" value="1"/>
</dbReference>
<feature type="coiled-coil region" evidence="1">
    <location>
        <begin position="53"/>
        <end position="101"/>
    </location>
</feature>
<dbReference type="Proteomes" id="UP000321248">
    <property type="component" value="Unassembled WGS sequence"/>
</dbReference>
<dbReference type="AlphaFoldDB" id="A0A5C8KUU0"/>
<reference evidence="3 4" key="1">
    <citation type="submission" date="2019-08" db="EMBL/GenBank/DDBJ databases">
        <authorList>
            <person name="Karlyshev A.V."/>
        </authorList>
    </citation>
    <scope>NUCLEOTIDE SEQUENCE [LARGE SCALE GENOMIC DNA]</scope>
    <source>
        <strain evidence="3 4">Alg18-2.2</strain>
    </source>
</reference>
<dbReference type="PANTHER" id="PTHR21666">
    <property type="entry name" value="PEPTIDASE-RELATED"/>
    <property type="match status" value="1"/>
</dbReference>
<dbReference type="FunFam" id="2.70.70.10:FF:000006">
    <property type="entry name" value="M23 family peptidase"/>
    <property type="match status" value="1"/>
</dbReference>
<dbReference type="InterPro" id="IPR050570">
    <property type="entry name" value="Cell_wall_metabolism_enzyme"/>
</dbReference>
<comment type="caution">
    <text evidence="3">The sequence shown here is derived from an EMBL/GenBank/DDBJ whole genome shotgun (WGS) entry which is preliminary data.</text>
</comment>
<dbReference type="EMBL" id="VRTS01000002">
    <property type="protein sequence ID" value="TXK65021.1"/>
    <property type="molecule type" value="Genomic_DNA"/>
</dbReference>
<accession>A0A5C8KUU0</accession>
<evidence type="ECO:0000313" key="3">
    <source>
        <dbReference type="EMBL" id="TXK65021.1"/>
    </source>
</evidence>
<evidence type="ECO:0000313" key="4">
    <source>
        <dbReference type="Proteomes" id="UP000321248"/>
    </source>
</evidence>
<organism evidence="3 4">
    <name type="scientific">Alkalisalibacterium limincola</name>
    <dbReference type="NCBI Taxonomy" id="2699169"/>
    <lineage>
        <taxon>Bacteria</taxon>
        <taxon>Pseudomonadati</taxon>
        <taxon>Pseudomonadota</taxon>
        <taxon>Gammaproteobacteria</taxon>
        <taxon>Lysobacterales</taxon>
        <taxon>Lysobacteraceae</taxon>
        <taxon>Alkalisalibacterium</taxon>
    </lineage>
</organism>
<evidence type="ECO:0000259" key="2">
    <source>
        <dbReference type="Pfam" id="PF01551"/>
    </source>
</evidence>
<dbReference type="PANTHER" id="PTHR21666:SF291">
    <property type="entry name" value="STAGE II SPORULATION PROTEIN Q"/>
    <property type="match status" value="1"/>
</dbReference>
<keyword evidence="4" id="KW-1185">Reference proteome</keyword>
<dbReference type="CDD" id="cd12797">
    <property type="entry name" value="M23_peptidase"/>
    <property type="match status" value="1"/>
</dbReference>
<keyword evidence="1" id="KW-0175">Coiled coil</keyword>
<evidence type="ECO:0000256" key="1">
    <source>
        <dbReference type="SAM" id="Coils"/>
    </source>
</evidence>
<dbReference type="SUPFAM" id="SSF51261">
    <property type="entry name" value="Duplicated hybrid motif"/>
    <property type="match status" value="1"/>
</dbReference>
<dbReference type="RefSeq" id="WP_147890941.1">
    <property type="nucleotide sequence ID" value="NZ_VRTS01000002.1"/>
</dbReference>
<feature type="domain" description="M23ase beta-sheet core" evidence="2">
    <location>
        <begin position="203"/>
        <end position="297"/>
    </location>
</feature>
<name>A0A5C8KUU0_9GAMM</name>
<dbReference type="OrthoDB" id="9815245at2"/>
<gene>
    <name evidence="3" type="ORF">FU658_04275</name>
</gene>
<dbReference type="InterPro" id="IPR016047">
    <property type="entry name" value="M23ase_b-sheet_dom"/>
</dbReference>